<sequence precursor="true">MPMASSTVTVLATGAVTTAAGAITAPARATTAVPTVGLIADPTVDLIAARGTTGTAKTSRIGPSGVRPRLINAGRATYLFAAKKLSSRAAHSSASTPPRTCGR</sequence>
<name>A0A4R8S9U7_9MYCO</name>
<dbReference type="EMBL" id="PECH01000001">
    <property type="protein sequence ID" value="TDZ87212.1"/>
    <property type="molecule type" value="Genomic_DNA"/>
</dbReference>
<evidence type="ECO:0000313" key="1">
    <source>
        <dbReference type="EMBL" id="TDZ87212.1"/>
    </source>
</evidence>
<dbReference type="Proteomes" id="UP000295117">
    <property type="component" value="Unassembled WGS sequence"/>
</dbReference>
<gene>
    <name evidence="1" type="ORF">DE4585_00202</name>
</gene>
<reference evidence="1 2" key="1">
    <citation type="journal article" date="2019" name="Sci. Rep.">
        <title>Extended insight into the Mycobacterium chelonae-abscessus complex through whole genome sequencing of Mycobacterium salmoniphilum outbreak and Mycobacterium salmoniphilum-like strains.</title>
        <authorList>
            <person name="Behra P.R.K."/>
            <person name="Das S."/>
            <person name="Pettersson B.M.F."/>
            <person name="Shirreff L."/>
            <person name="DuCote T."/>
            <person name="Jacobsson K.G."/>
            <person name="Ennis D.G."/>
            <person name="Kirsebom L.A."/>
        </authorList>
    </citation>
    <scope>NUCLEOTIDE SEQUENCE [LARGE SCALE GENOMIC DNA]</scope>
    <source>
        <strain evidence="1 2">DE 4585</strain>
    </source>
</reference>
<evidence type="ECO:0000313" key="2">
    <source>
        <dbReference type="Proteomes" id="UP000295117"/>
    </source>
</evidence>
<accession>A0A4R8S9U7</accession>
<protein>
    <submittedName>
        <fullName evidence="1">Uncharacterized protein</fullName>
    </submittedName>
</protein>
<proteinExistence type="predicted"/>
<comment type="caution">
    <text evidence="1">The sequence shown here is derived from an EMBL/GenBank/DDBJ whole genome shotgun (WGS) entry which is preliminary data.</text>
</comment>
<dbReference type="AlphaFoldDB" id="A0A4R8S9U7"/>
<organism evidence="1 2">
    <name type="scientific">Mycobacteroides salmoniphilum</name>
    <dbReference type="NCBI Taxonomy" id="404941"/>
    <lineage>
        <taxon>Bacteria</taxon>
        <taxon>Bacillati</taxon>
        <taxon>Actinomycetota</taxon>
        <taxon>Actinomycetes</taxon>
        <taxon>Mycobacteriales</taxon>
        <taxon>Mycobacteriaceae</taxon>
        <taxon>Mycobacteroides</taxon>
    </lineage>
</organism>